<protein>
    <submittedName>
        <fullName evidence="4">Glycosyltransferase</fullName>
    </submittedName>
</protein>
<organism evidence="4 5">
    <name type="scientific">candidate division KSB3 bacterium</name>
    <dbReference type="NCBI Taxonomy" id="2044937"/>
    <lineage>
        <taxon>Bacteria</taxon>
        <taxon>candidate division KSB3</taxon>
    </lineage>
</organism>
<dbReference type="CDD" id="cd03809">
    <property type="entry name" value="GT4_MtfB-like"/>
    <property type="match status" value="1"/>
</dbReference>
<dbReference type="PANTHER" id="PTHR46401">
    <property type="entry name" value="GLYCOSYLTRANSFERASE WBBK-RELATED"/>
    <property type="match status" value="1"/>
</dbReference>
<evidence type="ECO:0000259" key="2">
    <source>
        <dbReference type="Pfam" id="PF00534"/>
    </source>
</evidence>
<dbReference type="Pfam" id="PF13439">
    <property type="entry name" value="Glyco_transf_4"/>
    <property type="match status" value="1"/>
</dbReference>
<dbReference type="Pfam" id="PF00534">
    <property type="entry name" value="Glycos_transf_1"/>
    <property type="match status" value="1"/>
</dbReference>
<dbReference type="InterPro" id="IPR001296">
    <property type="entry name" value="Glyco_trans_1"/>
</dbReference>
<sequence length="400" mass="44750">MSSRWGGVERLGFLRGTMNIGIEATSIEASQKAGVGSYTTHLLRALALHPSDAHTYTLYVRGNAPNVSHKLGITAEQGSHLKPKTLNCPYFWAQLRLPLELWKHPQDVYFFPSAVLPVAYQPEHSVVTIHDVAFLFFPECFSRTLRTWLTIATKQGIRRARKVIAVSEATRQDVLAYYDVAPEDVIAIHHGVHERFRIVEAPTVEAVKRKYQIDGPYLLYVGTLQRRKNIPRLLEAFARVKRTAQLPHTLVLVGQKYADLPEDEVFATIERLALQREVRWTGYVPDEDMPAVFTGADLFVLPSFYEGFGMPLLEAMACGVPVACSQTSSLPEVVGEGGLLFDPYRVDEIADALHRLLTDANLRHLLREEGLQRAATFSWTTCAQHTLDVLASVAKAKPGH</sequence>
<evidence type="ECO:0000256" key="1">
    <source>
        <dbReference type="ARBA" id="ARBA00022679"/>
    </source>
</evidence>
<comment type="caution">
    <text evidence="4">The sequence shown here is derived from an EMBL/GenBank/DDBJ whole genome shotgun (WGS) entry which is preliminary data.</text>
</comment>
<dbReference type="PANTHER" id="PTHR46401:SF2">
    <property type="entry name" value="GLYCOSYLTRANSFERASE WBBK-RELATED"/>
    <property type="match status" value="1"/>
</dbReference>
<reference evidence="4" key="1">
    <citation type="submission" date="2019-11" db="EMBL/GenBank/DDBJ databases">
        <title>Microbial mats filling the niche in hypersaline microbial mats.</title>
        <authorList>
            <person name="Wong H.L."/>
            <person name="Macleod F.I."/>
            <person name="White R.A. III"/>
            <person name="Burns B.P."/>
        </authorList>
    </citation>
    <scope>NUCLEOTIDE SEQUENCE</scope>
    <source>
        <strain evidence="4">Rbin_158</strain>
    </source>
</reference>
<feature type="domain" description="Glycosyltransferase subfamily 4-like N-terminal" evidence="3">
    <location>
        <begin position="34"/>
        <end position="193"/>
    </location>
</feature>
<dbReference type="SUPFAM" id="SSF53756">
    <property type="entry name" value="UDP-Glycosyltransferase/glycogen phosphorylase"/>
    <property type="match status" value="1"/>
</dbReference>
<feature type="domain" description="Glycosyl transferase family 1" evidence="2">
    <location>
        <begin position="213"/>
        <end position="370"/>
    </location>
</feature>
<dbReference type="GO" id="GO:0016757">
    <property type="term" value="F:glycosyltransferase activity"/>
    <property type="evidence" value="ECO:0007669"/>
    <property type="project" value="InterPro"/>
</dbReference>
<evidence type="ECO:0000259" key="3">
    <source>
        <dbReference type="Pfam" id="PF13439"/>
    </source>
</evidence>
<dbReference type="InterPro" id="IPR028098">
    <property type="entry name" value="Glyco_trans_4-like_N"/>
</dbReference>
<dbReference type="FunFam" id="3.40.50.2000:FF:000119">
    <property type="entry name" value="Glycosyl transferase group 1"/>
    <property type="match status" value="1"/>
</dbReference>
<dbReference type="AlphaFoldDB" id="A0A9D5Q754"/>
<gene>
    <name evidence="4" type="ORF">GF339_13150</name>
</gene>
<evidence type="ECO:0000313" key="4">
    <source>
        <dbReference type="EMBL" id="MBD3325531.1"/>
    </source>
</evidence>
<proteinExistence type="predicted"/>
<dbReference type="GO" id="GO:0009103">
    <property type="term" value="P:lipopolysaccharide biosynthetic process"/>
    <property type="evidence" value="ECO:0007669"/>
    <property type="project" value="TreeGrafter"/>
</dbReference>
<dbReference type="Gene3D" id="3.40.50.2000">
    <property type="entry name" value="Glycogen Phosphorylase B"/>
    <property type="match status" value="2"/>
</dbReference>
<name>A0A9D5Q754_9BACT</name>
<evidence type="ECO:0000313" key="5">
    <source>
        <dbReference type="Proteomes" id="UP000649604"/>
    </source>
</evidence>
<accession>A0A9D5Q754</accession>
<keyword evidence="1" id="KW-0808">Transferase</keyword>
<dbReference type="EMBL" id="WJJP01000424">
    <property type="protein sequence ID" value="MBD3325531.1"/>
    <property type="molecule type" value="Genomic_DNA"/>
</dbReference>
<dbReference type="Proteomes" id="UP000649604">
    <property type="component" value="Unassembled WGS sequence"/>
</dbReference>